<evidence type="ECO:0000313" key="7">
    <source>
        <dbReference type="Proteomes" id="UP000669179"/>
    </source>
</evidence>
<dbReference type="RefSeq" id="WP_208260667.1">
    <property type="nucleotide sequence ID" value="NZ_JAGEOJ010000017.1"/>
</dbReference>
<feature type="domain" description="Metallo-beta-lactamase" evidence="5">
    <location>
        <begin position="27"/>
        <end position="258"/>
    </location>
</feature>
<dbReference type="EMBL" id="JAGEOJ010000017">
    <property type="protein sequence ID" value="MBO2452637.1"/>
    <property type="molecule type" value="Genomic_DNA"/>
</dbReference>
<dbReference type="PANTHER" id="PTHR42978">
    <property type="entry name" value="QUORUM-QUENCHING LACTONASE YTNP-RELATED-RELATED"/>
    <property type="match status" value="1"/>
</dbReference>
<dbReference type="PANTHER" id="PTHR42978:SF3">
    <property type="entry name" value="BLR3078 PROTEIN"/>
    <property type="match status" value="1"/>
</dbReference>
<evidence type="ECO:0000259" key="5">
    <source>
        <dbReference type="SMART" id="SM00849"/>
    </source>
</evidence>
<comment type="caution">
    <text evidence="6">The sequence shown here is derived from an EMBL/GenBank/DDBJ whole genome shotgun (WGS) entry which is preliminary data.</text>
</comment>
<protein>
    <submittedName>
        <fullName evidence="6">MBL fold metallo-hydrolase</fullName>
    </submittedName>
</protein>
<dbReference type="CDD" id="cd07742">
    <property type="entry name" value="metallo-hydrolase-like_MBL-fold"/>
    <property type="match status" value="1"/>
</dbReference>
<evidence type="ECO:0000256" key="2">
    <source>
        <dbReference type="ARBA" id="ARBA00022723"/>
    </source>
</evidence>
<keyword evidence="3" id="KW-0378">Hydrolase</keyword>
<evidence type="ECO:0000313" key="6">
    <source>
        <dbReference type="EMBL" id="MBO2452637.1"/>
    </source>
</evidence>
<organism evidence="6 7">
    <name type="scientific">Actinomadura barringtoniae</name>
    <dbReference type="NCBI Taxonomy" id="1427535"/>
    <lineage>
        <taxon>Bacteria</taxon>
        <taxon>Bacillati</taxon>
        <taxon>Actinomycetota</taxon>
        <taxon>Actinomycetes</taxon>
        <taxon>Streptosporangiales</taxon>
        <taxon>Thermomonosporaceae</taxon>
        <taxon>Actinomadura</taxon>
    </lineage>
</organism>
<dbReference type="Gene3D" id="3.60.15.10">
    <property type="entry name" value="Ribonuclease Z/Hydroxyacylglutathione hydrolase-like"/>
    <property type="match status" value="1"/>
</dbReference>
<dbReference type="InterPro" id="IPR001279">
    <property type="entry name" value="Metallo-B-lactamas"/>
</dbReference>
<dbReference type="InterPro" id="IPR051013">
    <property type="entry name" value="MBL_superfamily_lactonases"/>
</dbReference>
<dbReference type="AlphaFoldDB" id="A0A939PGW6"/>
<dbReference type="Pfam" id="PF00753">
    <property type="entry name" value="Lactamase_B"/>
    <property type="match status" value="1"/>
</dbReference>
<dbReference type="GO" id="GO:0016787">
    <property type="term" value="F:hydrolase activity"/>
    <property type="evidence" value="ECO:0007669"/>
    <property type="project" value="UniProtKB-KW"/>
</dbReference>
<keyword evidence="4" id="KW-0862">Zinc</keyword>
<comment type="similarity">
    <text evidence="1">Belongs to the metallo-beta-lactamase superfamily.</text>
</comment>
<sequence length="274" mass="30257">MNIHHLNLGSFRAIDPTYTTISPAAVVCHALLAETDSSGLVLIEAGLGSVDVERPGEALDAEWLAMTEAVLSPGETAVQQISRLGYNPADVRHIVLTHLDVDHSGGLPDFPDAKVHVFETERQAAYAEGPSRRYRPLHWAHGPDWATYGEGGEEWFGFEGVRELDGLPPEILLVPLGGHTAGHAGVAVRGDGDRWLLHAGDAYFYHREVDPEDHHGHPLLDILQNDSQVDEKLRLTTHDRLRALVRDHADQVEVVSAHDPWEFARYVSTQRVPL</sequence>
<keyword evidence="2" id="KW-0479">Metal-binding</keyword>
<keyword evidence="7" id="KW-1185">Reference proteome</keyword>
<gene>
    <name evidence="6" type="ORF">J4573_36480</name>
</gene>
<accession>A0A939PGW6</accession>
<evidence type="ECO:0000256" key="4">
    <source>
        <dbReference type="ARBA" id="ARBA00022833"/>
    </source>
</evidence>
<dbReference type="SMART" id="SM00849">
    <property type="entry name" value="Lactamase_B"/>
    <property type="match status" value="1"/>
</dbReference>
<dbReference type="GO" id="GO:0046872">
    <property type="term" value="F:metal ion binding"/>
    <property type="evidence" value="ECO:0007669"/>
    <property type="project" value="UniProtKB-KW"/>
</dbReference>
<dbReference type="SUPFAM" id="SSF56281">
    <property type="entry name" value="Metallo-hydrolase/oxidoreductase"/>
    <property type="match status" value="1"/>
</dbReference>
<dbReference type="Proteomes" id="UP000669179">
    <property type="component" value="Unassembled WGS sequence"/>
</dbReference>
<evidence type="ECO:0000256" key="1">
    <source>
        <dbReference type="ARBA" id="ARBA00007749"/>
    </source>
</evidence>
<evidence type="ECO:0000256" key="3">
    <source>
        <dbReference type="ARBA" id="ARBA00022801"/>
    </source>
</evidence>
<dbReference type="InterPro" id="IPR036866">
    <property type="entry name" value="RibonucZ/Hydroxyglut_hydro"/>
</dbReference>
<proteinExistence type="inferred from homology"/>
<reference evidence="6" key="1">
    <citation type="submission" date="2021-03" db="EMBL/GenBank/DDBJ databases">
        <authorList>
            <person name="Kanchanasin P."/>
            <person name="Saeng-In P."/>
            <person name="Phongsopitanun W."/>
            <person name="Yuki M."/>
            <person name="Kudo T."/>
            <person name="Ohkuma M."/>
            <person name="Tanasupawat S."/>
        </authorList>
    </citation>
    <scope>NUCLEOTIDE SEQUENCE</scope>
    <source>
        <strain evidence="6">GKU 128</strain>
    </source>
</reference>
<name>A0A939PGW6_9ACTN</name>